<gene>
    <name evidence="1" type="ORF">HMPREF9696_01551</name>
</gene>
<keyword evidence="2" id="KW-1185">Reference proteome</keyword>
<sequence>MFKRRTLFVVGAGASQEVGFPVGTQLARAIGEKLQTHIDYNERVHYFEDRTLFQELRRHRHGLDIAAYVSAAATINEGVHLANSIDDFLNIHSGDAALIELGKAAIVQAILDAEQRSTLFVDPSNIYNKMDFNKIENTWFVKLMRVLGSGGNPTNVKEIFSTAAFIIFNYDRCIEHFLIHALQALYAISRQEASEIVTQITIIHPYGKIGELDRIPFGNDGLPTASYFNLARSIKTYTERLEQEAELDRIRAEMRDADCIVFLGFSYLEQNLEVVRPTRQMRRKPIFGTAYGMSTSDRDVTDSQLEKMFVPSQYIDPNPFIELNNEVKCSQFFDFYARSLSAPKTEID</sequence>
<evidence type="ECO:0000313" key="2">
    <source>
        <dbReference type="Proteomes" id="UP000001095"/>
    </source>
</evidence>
<comment type="caution">
    <text evidence="1">The sequence shown here is derived from an EMBL/GenBank/DDBJ whole genome shotgun (WGS) entry which is preliminary data.</text>
</comment>
<dbReference type="Proteomes" id="UP000001095">
    <property type="component" value="Unassembled WGS sequence"/>
</dbReference>
<accession>K8P7W0</accession>
<proteinExistence type="predicted"/>
<dbReference type="PATRIC" id="fig|883079.3.peg.1578"/>
<dbReference type="AlphaFoldDB" id="K8P7W0"/>
<evidence type="ECO:0008006" key="3">
    <source>
        <dbReference type="Google" id="ProtNLM"/>
    </source>
</evidence>
<name>K8P7W0_9BRAD</name>
<protein>
    <recommendedName>
        <fullName evidence="3">SIR2-like domain-containing protein</fullName>
    </recommendedName>
</protein>
<reference evidence="1 2" key="1">
    <citation type="submission" date="2012-04" db="EMBL/GenBank/DDBJ databases">
        <title>The Genome Sequence of Afipia clevelandensis ATCC 49720.</title>
        <authorList>
            <consortium name="The Broad Institute Genome Sequencing Platform"/>
            <person name="Earl A."/>
            <person name="Ward D."/>
            <person name="Feldgarden M."/>
            <person name="Gevers D."/>
            <person name="Huys G."/>
            <person name="Walker B."/>
            <person name="Young S.K."/>
            <person name="Zeng Q."/>
            <person name="Gargeya S."/>
            <person name="Fitzgerald M."/>
            <person name="Haas B."/>
            <person name="Abouelleil A."/>
            <person name="Alvarado L."/>
            <person name="Arachchi H.M."/>
            <person name="Berlin A."/>
            <person name="Chapman S.B."/>
            <person name="Goldberg J."/>
            <person name="Griggs A."/>
            <person name="Gujja S."/>
            <person name="Hansen M."/>
            <person name="Howarth C."/>
            <person name="Imamovic A."/>
            <person name="Larimer J."/>
            <person name="McCowen C."/>
            <person name="Montmayeur A."/>
            <person name="Murphy C."/>
            <person name="Neiman D."/>
            <person name="Pearson M."/>
            <person name="Priest M."/>
            <person name="Roberts A."/>
            <person name="Saif S."/>
            <person name="Shea T."/>
            <person name="Sisk P."/>
            <person name="Sykes S."/>
            <person name="Wortman J."/>
            <person name="Nusbaum C."/>
            <person name="Birren B."/>
        </authorList>
    </citation>
    <scope>NUCLEOTIDE SEQUENCE [LARGE SCALE GENOMIC DNA]</scope>
    <source>
        <strain evidence="1 2">ATCC 49720</strain>
    </source>
</reference>
<evidence type="ECO:0000313" key="1">
    <source>
        <dbReference type="EMBL" id="EKS37601.1"/>
    </source>
</evidence>
<dbReference type="OrthoDB" id="7060209at2"/>
<organism evidence="1 2">
    <name type="scientific">Afipia clevelandensis ATCC 49720</name>
    <dbReference type="NCBI Taxonomy" id="883079"/>
    <lineage>
        <taxon>Bacteria</taxon>
        <taxon>Pseudomonadati</taxon>
        <taxon>Pseudomonadota</taxon>
        <taxon>Alphaproteobacteria</taxon>
        <taxon>Hyphomicrobiales</taxon>
        <taxon>Nitrobacteraceae</taxon>
        <taxon>Afipia</taxon>
    </lineage>
</organism>
<dbReference type="EMBL" id="AGWY01000007">
    <property type="protein sequence ID" value="EKS37601.1"/>
    <property type="molecule type" value="Genomic_DNA"/>
</dbReference>
<dbReference type="HOGENOM" id="CLU_066587_0_0_5"/>